<keyword evidence="4 11" id="KW-0067">ATP-binding</keyword>
<keyword evidence="3" id="KW-0547">Nucleotide-binding</keyword>
<reference evidence="11 12" key="1">
    <citation type="submission" date="2023-07" db="EMBL/GenBank/DDBJ databases">
        <title>Genomic Encyclopedia of Type Strains, Phase IV (KMG-IV): sequencing the most valuable type-strain genomes for metagenomic binning, comparative biology and taxonomic classification.</title>
        <authorList>
            <person name="Goeker M."/>
        </authorList>
    </citation>
    <scope>NUCLEOTIDE SEQUENCE [LARGE SCALE GENOMIC DNA]</scope>
    <source>
        <strain evidence="11 12">DSM 22170</strain>
    </source>
</reference>
<dbReference type="Gene3D" id="3.40.50.300">
    <property type="entry name" value="P-loop containing nucleotide triphosphate hydrolases"/>
    <property type="match status" value="1"/>
</dbReference>
<evidence type="ECO:0000256" key="8">
    <source>
        <dbReference type="SAM" id="Phobius"/>
    </source>
</evidence>
<dbReference type="GO" id="GO:0005524">
    <property type="term" value="F:ATP binding"/>
    <property type="evidence" value="ECO:0007669"/>
    <property type="project" value="UniProtKB-KW"/>
</dbReference>
<feature type="transmembrane region" description="Helical" evidence="8">
    <location>
        <begin position="272"/>
        <end position="292"/>
    </location>
</feature>
<comment type="subcellular location">
    <subcellularLocation>
        <location evidence="1">Cell membrane</location>
        <topology evidence="1">Multi-pass membrane protein</topology>
    </subcellularLocation>
</comment>
<dbReference type="CDD" id="cd18544">
    <property type="entry name" value="ABC_6TM_TmrA_like"/>
    <property type="match status" value="1"/>
</dbReference>
<dbReference type="EMBL" id="JAVDQH010000011">
    <property type="protein sequence ID" value="MDR6245076.1"/>
    <property type="molecule type" value="Genomic_DNA"/>
</dbReference>
<dbReference type="SUPFAM" id="SSF90123">
    <property type="entry name" value="ABC transporter transmembrane region"/>
    <property type="match status" value="1"/>
</dbReference>
<feature type="transmembrane region" description="Helical" evidence="8">
    <location>
        <begin position="184"/>
        <end position="202"/>
    </location>
</feature>
<dbReference type="RefSeq" id="WP_188773480.1">
    <property type="nucleotide sequence ID" value="NZ_BMMB01000001.1"/>
</dbReference>
<name>A0ABU1J0R6_9BACL</name>
<evidence type="ECO:0000259" key="9">
    <source>
        <dbReference type="PROSITE" id="PS50893"/>
    </source>
</evidence>
<organism evidence="11 12">
    <name type="scientific">Paenibacillus hunanensis</name>
    <dbReference type="NCBI Taxonomy" id="539262"/>
    <lineage>
        <taxon>Bacteria</taxon>
        <taxon>Bacillati</taxon>
        <taxon>Bacillota</taxon>
        <taxon>Bacilli</taxon>
        <taxon>Bacillales</taxon>
        <taxon>Paenibacillaceae</taxon>
        <taxon>Paenibacillus</taxon>
    </lineage>
</organism>
<feature type="region of interest" description="Disordered" evidence="7">
    <location>
        <begin position="1"/>
        <end position="21"/>
    </location>
</feature>
<feature type="compositionally biased region" description="Low complexity" evidence="7">
    <location>
        <begin position="9"/>
        <end position="21"/>
    </location>
</feature>
<evidence type="ECO:0000256" key="6">
    <source>
        <dbReference type="ARBA" id="ARBA00023136"/>
    </source>
</evidence>
<dbReference type="SMART" id="SM00382">
    <property type="entry name" value="AAA"/>
    <property type="match status" value="1"/>
</dbReference>
<dbReference type="CDD" id="cd03254">
    <property type="entry name" value="ABCC_Glucan_exporter_like"/>
    <property type="match status" value="1"/>
</dbReference>
<evidence type="ECO:0000256" key="4">
    <source>
        <dbReference type="ARBA" id="ARBA00022840"/>
    </source>
</evidence>
<dbReference type="Pfam" id="PF00005">
    <property type="entry name" value="ABC_tran"/>
    <property type="match status" value="1"/>
</dbReference>
<evidence type="ECO:0000256" key="3">
    <source>
        <dbReference type="ARBA" id="ARBA00022741"/>
    </source>
</evidence>
<evidence type="ECO:0000256" key="1">
    <source>
        <dbReference type="ARBA" id="ARBA00004651"/>
    </source>
</evidence>
<feature type="domain" description="ABC transporter" evidence="9">
    <location>
        <begin position="365"/>
        <end position="599"/>
    </location>
</feature>
<dbReference type="InterPro" id="IPR017871">
    <property type="entry name" value="ABC_transporter-like_CS"/>
</dbReference>
<sequence>MNESRTHEPNAATSTTTKPASPSRYEALRAILQYARPHRLAFIGLFFTTMLAIAADLLQPYLVSIVIDDHIAVGNSGLPFLIGMALIYLGLAVISLIFTYVQSNLLQYTGQHIVASIRKDLFAHISKMSMSFFDRSSSGGLVTNVSSDTETISQFFTQVLLSLIRDGMMLVFIIYFMFRLDVTLAWYSMLTLPIIATLAILFRKRLRQVYQQARSRLSRLVAFTAENLSGMGLIQIFHQEKEQTRRFTEFNSDYWEANVQQLKSNVLFNRTFDVLGNIALVLMVWLGGVAVFNRQMEVGVLYAFISYIRQFFQPINQITMQWNTFQSTIVSMDRIWRILRLKPEIADPAPDEAKPLEPELVRGKVDFNRITFGYEQGQPVLTELDLHIRPGEMIGVVGTTGAGKSTLISLLNRFYDVWEGSVKIDDIDLRQIPQQQLHRIVGLIQQEPFLFSGSIIDNVRMFQSDISREQVIEACRFVGAHEMIERLPQQYDTVLSERGSGLSAGERQLISFARIVVFKPKVLILDEATANLDSHTEQLVQQALQTVSRGRTTIVIAHRLSTIMHADRILVMEHGRIAEQGTHAKLLAQGGIYAELYHHARHSAGTAAEA</sequence>
<dbReference type="InterPro" id="IPR003439">
    <property type="entry name" value="ABC_transporter-like_ATP-bd"/>
</dbReference>
<proteinExistence type="predicted"/>
<dbReference type="PANTHER" id="PTHR43394:SF1">
    <property type="entry name" value="ATP-BINDING CASSETTE SUB-FAMILY B MEMBER 10, MITOCHONDRIAL"/>
    <property type="match status" value="1"/>
</dbReference>
<dbReference type="SUPFAM" id="SSF52540">
    <property type="entry name" value="P-loop containing nucleoside triphosphate hydrolases"/>
    <property type="match status" value="1"/>
</dbReference>
<dbReference type="Pfam" id="PF00664">
    <property type="entry name" value="ABC_membrane"/>
    <property type="match status" value="1"/>
</dbReference>
<keyword evidence="12" id="KW-1185">Reference proteome</keyword>
<feature type="transmembrane region" description="Helical" evidence="8">
    <location>
        <begin position="40"/>
        <end position="58"/>
    </location>
</feature>
<evidence type="ECO:0000313" key="12">
    <source>
        <dbReference type="Proteomes" id="UP001185028"/>
    </source>
</evidence>
<evidence type="ECO:0000256" key="2">
    <source>
        <dbReference type="ARBA" id="ARBA00022692"/>
    </source>
</evidence>
<dbReference type="InterPro" id="IPR036640">
    <property type="entry name" value="ABC1_TM_sf"/>
</dbReference>
<evidence type="ECO:0000256" key="7">
    <source>
        <dbReference type="SAM" id="MobiDB-lite"/>
    </source>
</evidence>
<keyword evidence="5 8" id="KW-1133">Transmembrane helix</keyword>
<feature type="domain" description="ABC transmembrane type-1" evidence="10">
    <location>
        <begin position="43"/>
        <end position="327"/>
    </location>
</feature>
<dbReference type="Proteomes" id="UP001185028">
    <property type="component" value="Unassembled WGS sequence"/>
</dbReference>
<comment type="caution">
    <text evidence="11">The sequence shown here is derived from an EMBL/GenBank/DDBJ whole genome shotgun (WGS) entry which is preliminary data.</text>
</comment>
<dbReference type="InterPro" id="IPR039421">
    <property type="entry name" value="Type_1_exporter"/>
</dbReference>
<dbReference type="InterPro" id="IPR011527">
    <property type="entry name" value="ABC1_TM_dom"/>
</dbReference>
<gene>
    <name evidence="11" type="ORF">JOC58_002974</name>
</gene>
<evidence type="ECO:0000256" key="5">
    <source>
        <dbReference type="ARBA" id="ARBA00022989"/>
    </source>
</evidence>
<evidence type="ECO:0000313" key="11">
    <source>
        <dbReference type="EMBL" id="MDR6245076.1"/>
    </source>
</evidence>
<evidence type="ECO:0000259" key="10">
    <source>
        <dbReference type="PROSITE" id="PS50929"/>
    </source>
</evidence>
<keyword evidence="6 8" id="KW-0472">Membrane</keyword>
<feature type="transmembrane region" description="Helical" evidence="8">
    <location>
        <begin position="159"/>
        <end position="178"/>
    </location>
</feature>
<keyword evidence="2 8" id="KW-0812">Transmembrane</keyword>
<dbReference type="PROSITE" id="PS50929">
    <property type="entry name" value="ABC_TM1F"/>
    <property type="match status" value="1"/>
</dbReference>
<dbReference type="PROSITE" id="PS00211">
    <property type="entry name" value="ABC_TRANSPORTER_1"/>
    <property type="match status" value="1"/>
</dbReference>
<feature type="transmembrane region" description="Helical" evidence="8">
    <location>
        <begin position="78"/>
        <end position="101"/>
    </location>
</feature>
<dbReference type="PROSITE" id="PS50893">
    <property type="entry name" value="ABC_TRANSPORTER_2"/>
    <property type="match status" value="1"/>
</dbReference>
<dbReference type="PANTHER" id="PTHR43394">
    <property type="entry name" value="ATP-DEPENDENT PERMEASE MDL1, MITOCHONDRIAL"/>
    <property type="match status" value="1"/>
</dbReference>
<accession>A0ABU1J0R6</accession>
<protein>
    <submittedName>
        <fullName evidence="11">ATP-binding cassette subfamily B protein</fullName>
    </submittedName>
</protein>
<dbReference type="InterPro" id="IPR027417">
    <property type="entry name" value="P-loop_NTPase"/>
</dbReference>
<dbReference type="Gene3D" id="1.20.1560.10">
    <property type="entry name" value="ABC transporter type 1, transmembrane domain"/>
    <property type="match status" value="1"/>
</dbReference>
<dbReference type="InterPro" id="IPR003593">
    <property type="entry name" value="AAA+_ATPase"/>
</dbReference>